<dbReference type="EMBL" id="SJZB01000013">
    <property type="protein sequence ID" value="TCJ17980.1"/>
    <property type="molecule type" value="Genomic_DNA"/>
</dbReference>
<comment type="caution">
    <text evidence="3">The sequence shown here is derived from an EMBL/GenBank/DDBJ whole genome shotgun (WGS) entry which is preliminary data.</text>
</comment>
<dbReference type="Pfam" id="PF07811">
    <property type="entry name" value="TadE"/>
    <property type="match status" value="1"/>
</dbReference>
<sequence length="148" mass="15657">MNDRGPQKLREGRRTRQRGAAAVEFALVFVLFFMVMYGAIAYGVVFALRHTFTQAVNEGARAALQDVGDIAAREALALSTATTAVSWLGARAPTPVVNTDCVATTAAFTCVKVTITYDYAANPIIPAIPGLGIVLPDTLTAQAVVQIS</sequence>
<dbReference type="RefSeq" id="WP_131444899.1">
    <property type="nucleotide sequence ID" value="NZ_SJZB01000013.1"/>
</dbReference>
<accession>A0A4R1BKR6</accession>
<dbReference type="InterPro" id="IPR012495">
    <property type="entry name" value="TadE-like_dom"/>
</dbReference>
<evidence type="ECO:0000259" key="2">
    <source>
        <dbReference type="Pfam" id="PF07811"/>
    </source>
</evidence>
<keyword evidence="1" id="KW-0472">Membrane</keyword>
<dbReference type="OrthoDB" id="8688629at2"/>
<gene>
    <name evidence="3" type="ORF">EZJ19_03485</name>
</gene>
<keyword evidence="1" id="KW-0812">Transmembrane</keyword>
<organism evidence="3 4">
    <name type="scientific">Parasulfuritortus cantonensis</name>
    <dbReference type="NCBI Taxonomy" id="2528202"/>
    <lineage>
        <taxon>Bacteria</taxon>
        <taxon>Pseudomonadati</taxon>
        <taxon>Pseudomonadota</taxon>
        <taxon>Betaproteobacteria</taxon>
        <taxon>Nitrosomonadales</taxon>
        <taxon>Thiobacillaceae</taxon>
        <taxon>Parasulfuritortus</taxon>
    </lineage>
</organism>
<feature type="transmembrane region" description="Helical" evidence="1">
    <location>
        <begin position="21"/>
        <end position="48"/>
    </location>
</feature>
<keyword evidence="1" id="KW-1133">Transmembrane helix</keyword>
<evidence type="ECO:0000313" key="4">
    <source>
        <dbReference type="Proteomes" id="UP000295443"/>
    </source>
</evidence>
<proteinExistence type="predicted"/>
<name>A0A4R1BKR6_9PROT</name>
<keyword evidence="4" id="KW-1185">Reference proteome</keyword>
<dbReference type="Proteomes" id="UP000295443">
    <property type="component" value="Unassembled WGS sequence"/>
</dbReference>
<evidence type="ECO:0000313" key="3">
    <source>
        <dbReference type="EMBL" id="TCJ17980.1"/>
    </source>
</evidence>
<protein>
    <submittedName>
        <fullName evidence="3">Pilus assembly protein</fullName>
    </submittedName>
</protein>
<evidence type="ECO:0000256" key="1">
    <source>
        <dbReference type="SAM" id="Phobius"/>
    </source>
</evidence>
<feature type="domain" description="TadE-like" evidence="2">
    <location>
        <begin position="19"/>
        <end position="61"/>
    </location>
</feature>
<dbReference type="AlphaFoldDB" id="A0A4R1BKR6"/>
<reference evidence="3 4" key="1">
    <citation type="submission" date="2019-03" db="EMBL/GenBank/DDBJ databases">
        <title>Genome sequence of Thiobacillaceae bacterium LSR1, a sulfur-oxidizing bacterium isolated from freshwater sediment.</title>
        <authorList>
            <person name="Li S."/>
        </authorList>
    </citation>
    <scope>NUCLEOTIDE SEQUENCE [LARGE SCALE GENOMIC DNA]</scope>
    <source>
        <strain evidence="3 4">LSR1</strain>
    </source>
</reference>